<evidence type="ECO:0000259" key="6">
    <source>
        <dbReference type="Pfam" id="PF00593"/>
    </source>
</evidence>
<dbReference type="InterPro" id="IPR008969">
    <property type="entry name" value="CarboxyPept-like_regulatory"/>
</dbReference>
<dbReference type="InterPro" id="IPR037066">
    <property type="entry name" value="Plug_dom_sf"/>
</dbReference>
<dbReference type="Pfam" id="PF13715">
    <property type="entry name" value="CarbopepD_reg_2"/>
    <property type="match status" value="1"/>
</dbReference>
<dbReference type="PANTHER" id="PTHR40980">
    <property type="entry name" value="PLUG DOMAIN-CONTAINING PROTEIN"/>
    <property type="match status" value="1"/>
</dbReference>
<evidence type="ECO:0000256" key="2">
    <source>
        <dbReference type="ARBA" id="ARBA00023136"/>
    </source>
</evidence>
<keyword evidence="5" id="KW-0732">Signal</keyword>
<dbReference type="Gene3D" id="2.40.170.20">
    <property type="entry name" value="TonB-dependent receptor, beta-barrel domain"/>
    <property type="match status" value="1"/>
</dbReference>
<dbReference type="Proteomes" id="UP000199310">
    <property type="component" value="Unassembled WGS sequence"/>
</dbReference>
<keyword evidence="2 4" id="KW-0472">Membrane</keyword>
<dbReference type="SUPFAM" id="SSF49464">
    <property type="entry name" value="Carboxypeptidase regulatory domain-like"/>
    <property type="match status" value="1"/>
</dbReference>
<evidence type="ECO:0000313" key="8">
    <source>
        <dbReference type="EMBL" id="SEW53329.1"/>
    </source>
</evidence>
<dbReference type="Pfam" id="PF00593">
    <property type="entry name" value="TonB_dep_Rec_b-barrel"/>
    <property type="match status" value="1"/>
</dbReference>
<dbReference type="GO" id="GO:0009279">
    <property type="term" value="C:cell outer membrane"/>
    <property type="evidence" value="ECO:0007669"/>
    <property type="project" value="UniProtKB-SubCell"/>
</dbReference>
<dbReference type="RefSeq" id="WP_089900436.1">
    <property type="nucleotide sequence ID" value="NZ_FOJG01000002.1"/>
</dbReference>
<feature type="domain" description="TonB-dependent receptor plug" evidence="7">
    <location>
        <begin position="228"/>
        <end position="327"/>
    </location>
</feature>
<dbReference type="STRING" id="29529.SAMN04488122_5420"/>
<dbReference type="Pfam" id="PF07715">
    <property type="entry name" value="Plug"/>
    <property type="match status" value="1"/>
</dbReference>
<keyword evidence="8" id="KW-0675">Receptor</keyword>
<evidence type="ECO:0000256" key="1">
    <source>
        <dbReference type="ARBA" id="ARBA00004442"/>
    </source>
</evidence>
<evidence type="ECO:0000256" key="4">
    <source>
        <dbReference type="RuleBase" id="RU003357"/>
    </source>
</evidence>
<dbReference type="InterPro" id="IPR000531">
    <property type="entry name" value="Beta-barrel_TonB"/>
</dbReference>
<feature type="chain" id="PRO_5011520576" evidence="5">
    <location>
        <begin position="25"/>
        <end position="1091"/>
    </location>
</feature>
<feature type="signal peptide" evidence="5">
    <location>
        <begin position="1"/>
        <end position="24"/>
    </location>
</feature>
<evidence type="ECO:0000256" key="3">
    <source>
        <dbReference type="ARBA" id="ARBA00023237"/>
    </source>
</evidence>
<proteinExistence type="inferred from homology"/>
<keyword evidence="4" id="KW-0798">TonB box</keyword>
<dbReference type="Gene3D" id="2.60.40.1120">
    <property type="entry name" value="Carboxypeptidase-like, regulatory domain"/>
    <property type="match status" value="1"/>
</dbReference>
<keyword evidence="9" id="KW-1185">Reference proteome</keyword>
<feature type="domain" description="TonB-dependent receptor-like beta-barrel" evidence="6">
    <location>
        <begin position="583"/>
        <end position="1046"/>
    </location>
</feature>
<accession>A0A1I0SA88</accession>
<name>A0A1I0SA88_9BACT</name>
<dbReference type="EMBL" id="FOJG01000002">
    <property type="protein sequence ID" value="SEW53329.1"/>
    <property type="molecule type" value="Genomic_DNA"/>
</dbReference>
<protein>
    <submittedName>
        <fullName evidence="8">Outer membrane receptor proteins, mostly Fe transport</fullName>
    </submittedName>
</protein>
<evidence type="ECO:0000313" key="9">
    <source>
        <dbReference type="Proteomes" id="UP000199310"/>
    </source>
</evidence>
<dbReference type="Gene3D" id="2.170.130.10">
    <property type="entry name" value="TonB-dependent receptor, plug domain"/>
    <property type="match status" value="1"/>
</dbReference>
<gene>
    <name evidence="8" type="ORF">SAMN04488122_5420</name>
</gene>
<dbReference type="PANTHER" id="PTHR40980:SF4">
    <property type="entry name" value="TONB-DEPENDENT RECEPTOR-LIKE BETA-BARREL DOMAIN-CONTAINING PROTEIN"/>
    <property type="match status" value="1"/>
</dbReference>
<sequence length="1091" mass="122013">MKRFLRIGTLIFFSIFNASMLINAAGVKAQKLSEVRLTVDFDKQKLATGIEKLKQLTGLSFAYNKDLFKETNISRMSFKNTSLDVILHRMLEETDFSYSMMDGNILISRDAAKKNQRAEPGRVAGKVADGKTGEAIPGVTIIMAGAAQEYGTTDVNGNYILKLQPGKYKLEFRFIGYQTKVITDVEVKENTLTPLNIVLQPASRQLKGVVVTSSYRRESQASLYSLQKNSTAITDGISADLIRRTPDRNAGEAMKRITGVSVLDGKYAVVRGLADKYNYTLLNGGLLPSTEPDRRTFSLDLIPAQAIENVIVTKTATADLPGEFAGGVVQVNTKDFPDQDFLTLSLGTGYYEGQTGNAFFRDRKGSNDWMGFDDGGREIPAPLKVTFAELNRKSPEERFKLSNLLSKGWEPVSAGKAQPIQQVQVGYGKTFNFKDNSKFGIVAMASYRKDETIDQVERYDLARYKKFQGEGGPGDTIGFARYYPDEKDYRYLVNAGALVNVAYQFRQNKVSLKTMFNQNFESVTIIKNGGKTLGEGLYDIAGSRVVDMHPTQKTLLGGQLQGEHKFGIEGPVTLTWNVSYNKVRKYEPNQVRLGYRNTYMADSVNYKDWNFMAPEFGSIESSSKLYTDLKEDAYNLNFAVSTPFSIAGQPQILKAGAFTQFRKRNYVTNNLGYFDAARGVTPGNDAGGFPSGTPVNFNQPIDKILSPENFRPGGLVAVVYELPANQYTGGANLASAFANMESQVFDKLKLIYGVRVEFYAMSLSTSKTLSRKVVGSGSPGDDQAPLDYVRYNTDVLPSASAIYSPIPAMNIRAAYSKTLTRPEFREISPYEYFDFVNGYSTVGNPDLNRGTIQNLDFRVEWFPTAGEIISGSLFKKDLHDPVEVVTRGTTSTTSYIRTYQNIEQALVWGYEFELRKNLYFGAGPEWLKHITLFGNYSRIYSKIRGKRDAVPGETDAKLQERPLMGQSPYLLNAGVLVNAFKNTFSFSAALNRAGRRIVVVGTTAEERTDIANYPDIYENPRNQLDLQIAQKFLKQRLEIRINASNLLDDDYIQYQDFDLNGRYSGNTFDATTFSRKSFRNYTFTITYNFKK</sequence>
<dbReference type="InterPro" id="IPR012910">
    <property type="entry name" value="Plug_dom"/>
</dbReference>
<reference evidence="9" key="1">
    <citation type="submission" date="2016-10" db="EMBL/GenBank/DDBJ databases">
        <authorList>
            <person name="Varghese N."/>
            <person name="Submissions S."/>
        </authorList>
    </citation>
    <scope>NUCLEOTIDE SEQUENCE [LARGE SCALE GENOMIC DNA]</scope>
    <source>
        <strain evidence="9">DSM 3695</strain>
    </source>
</reference>
<dbReference type="InterPro" id="IPR036942">
    <property type="entry name" value="Beta-barrel_TonB_sf"/>
</dbReference>
<dbReference type="OrthoDB" id="9768470at2"/>
<organism evidence="8 9">
    <name type="scientific">Chitinophaga arvensicola</name>
    <dbReference type="NCBI Taxonomy" id="29529"/>
    <lineage>
        <taxon>Bacteria</taxon>
        <taxon>Pseudomonadati</taxon>
        <taxon>Bacteroidota</taxon>
        <taxon>Chitinophagia</taxon>
        <taxon>Chitinophagales</taxon>
        <taxon>Chitinophagaceae</taxon>
        <taxon>Chitinophaga</taxon>
    </lineage>
</organism>
<dbReference type="AlphaFoldDB" id="A0A1I0SA88"/>
<comment type="similarity">
    <text evidence="4">Belongs to the TonB-dependent receptor family.</text>
</comment>
<comment type="subcellular location">
    <subcellularLocation>
        <location evidence="1 4">Cell outer membrane</location>
    </subcellularLocation>
</comment>
<keyword evidence="3" id="KW-0998">Cell outer membrane</keyword>
<evidence type="ECO:0000256" key="5">
    <source>
        <dbReference type="SAM" id="SignalP"/>
    </source>
</evidence>
<dbReference type="SUPFAM" id="SSF56935">
    <property type="entry name" value="Porins"/>
    <property type="match status" value="1"/>
</dbReference>
<evidence type="ECO:0000259" key="7">
    <source>
        <dbReference type="Pfam" id="PF07715"/>
    </source>
</evidence>